<keyword evidence="14" id="KW-0547">Nucleotide-binding</keyword>
<feature type="binding site" evidence="14">
    <location>
        <position position="50"/>
    </location>
    <ligand>
        <name>FAD</name>
        <dbReference type="ChEBI" id="CHEBI:57692"/>
    </ligand>
</feature>
<evidence type="ECO:0000256" key="9">
    <source>
        <dbReference type="ARBA" id="ARBA00023027"/>
    </source>
</evidence>
<evidence type="ECO:0000256" key="7">
    <source>
        <dbReference type="ARBA" id="ARBA00022827"/>
    </source>
</evidence>
<evidence type="ECO:0000259" key="18">
    <source>
        <dbReference type="Pfam" id="PF07992"/>
    </source>
</evidence>
<dbReference type="HOGENOM" id="CLU_016755_0_3_9"/>
<keyword evidence="6 16" id="KW-0285">Flavoprotein</keyword>
<keyword evidence="8 16" id="KW-0560">Oxidoreductase</keyword>
<dbReference type="STRING" id="2325.TKV_c19870"/>
<dbReference type="FunFam" id="3.30.390.30:FF:000001">
    <property type="entry name" value="Dihydrolipoyl dehydrogenase"/>
    <property type="match status" value="1"/>
</dbReference>
<dbReference type="EC" id="1.8.1.4" evidence="3 16"/>
<feature type="active site" description="Proton acceptor" evidence="13">
    <location>
        <position position="439"/>
    </location>
</feature>
<dbReference type="PANTHER" id="PTHR22912:SF217">
    <property type="entry name" value="DIHYDROLIPOYL DEHYDROGENASE"/>
    <property type="match status" value="1"/>
</dbReference>
<gene>
    <name evidence="19" type="primary">lpdA2</name>
    <name evidence="19" type="ORF">TKV_c19870</name>
</gene>
<dbReference type="InterPro" id="IPR006258">
    <property type="entry name" value="Lipoamide_DH"/>
</dbReference>
<comment type="similarity">
    <text evidence="2 16">Belongs to the class-I pyridine nucleotide-disulfide oxidoreductase family.</text>
</comment>
<dbReference type="SUPFAM" id="SSF55424">
    <property type="entry name" value="FAD/NAD-linked reductases, dimerisation (C-terminal) domain"/>
    <property type="match status" value="1"/>
</dbReference>
<evidence type="ECO:0000256" key="16">
    <source>
        <dbReference type="RuleBase" id="RU003692"/>
    </source>
</evidence>
<dbReference type="EMBL" id="CP009170">
    <property type="protein sequence ID" value="AIS53131.1"/>
    <property type="molecule type" value="Genomic_DNA"/>
</dbReference>
<dbReference type="GO" id="GO:0004148">
    <property type="term" value="F:dihydrolipoyl dehydrogenase (NADH) activity"/>
    <property type="evidence" value="ECO:0007669"/>
    <property type="project" value="UniProtKB-EC"/>
</dbReference>
<dbReference type="AlphaFoldDB" id="A0A097ATJ8"/>
<dbReference type="InterPro" id="IPR004099">
    <property type="entry name" value="Pyr_nucl-diS_OxRdtase_dimer"/>
</dbReference>
<dbReference type="Gene3D" id="3.30.390.30">
    <property type="match status" value="1"/>
</dbReference>
<evidence type="ECO:0000256" key="11">
    <source>
        <dbReference type="ARBA" id="ARBA00023284"/>
    </source>
</evidence>
<evidence type="ECO:0000313" key="19">
    <source>
        <dbReference type="EMBL" id="AIS53131.1"/>
    </source>
</evidence>
<comment type="catalytic activity">
    <reaction evidence="12 16">
        <text>N(6)-[(R)-dihydrolipoyl]-L-lysyl-[protein] + NAD(+) = N(6)-[(R)-lipoyl]-L-lysyl-[protein] + NADH + H(+)</text>
        <dbReference type="Rhea" id="RHEA:15045"/>
        <dbReference type="Rhea" id="RHEA-COMP:10474"/>
        <dbReference type="Rhea" id="RHEA-COMP:10475"/>
        <dbReference type="ChEBI" id="CHEBI:15378"/>
        <dbReference type="ChEBI" id="CHEBI:57540"/>
        <dbReference type="ChEBI" id="CHEBI:57945"/>
        <dbReference type="ChEBI" id="CHEBI:83099"/>
        <dbReference type="ChEBI" id="CHEBI:83100"/>
        <dbReference type="EC" id="1.8.1.4"/>
    </reaction>
</comment>
<evidence type="ECO:0000256" key="15">
    <source>
        <dbReference type="PIRSR" id="PIRSR000350-4"/>
    </source>
</evidence>
<dbReference type="PIRSF" id="PIRSF000350">
    <property type="entry name" value="Mercury_reductase_MerA"/>
    <property type="match status" value="1"/>
</dbReference>
<dbReference type="PANTHER" id="PTHR22912">
    <property type="entry name" value="DISULFIDE OXIDOREDUCTASE"/>
    <property type="match status" value="1"/>
</dbReference>
<evidence type="ECO:0000256" key="14">
    <source>
        <dbReference type="PIRSR" id="PIRSR000350-3"/>
    </source>
</evidence>
<keyword evidence="10" id="KW-1015">Disulfide bond</keyword>
<comment type="cofactor">
    <cofactor evidence="14 16">
        <name>FAD</name>
        <dbReference type="ChEBI" id="CHEBI:57692"/>
    </cofactor>
    <text evidence="14 16">Binds 1 FAD per subunit.</text>
</comment>
<feature type="binding site" evidence="14">
    <location>
        <position position="203"/>
    </location>
    <ligand>
        <name>NAD(+)</name>
        <dbReference type="ChEBI" id="CHEBI:57540"/>
    </ligand>
</feature>
<feature type="domain" description="FAD/NAD(P)-binding" evidence="18">
    <location>
        <begin position="5"/>
        <end position="322"/>
    </location>
</feature>
<dbReference type="InterPro" id="IPR036188">
    <property type="entry name" value="FAD/NAD-bd_sf"/>
</dbReference>
<dbReference type="InterPro" id="IPR012999">
    <property type="entry name" value="Pyr_OxRdtase_I_AS"/>
</dbReference>
<dbReference type="InterPro" id="IPR050151">
    <property type="entry name" value="Class-I_Pyr_Nuc-Dis_Oxidored"/>
</dbReference>
<protein>
    <recommendedName>
        <fullName evidence="4 16">Dihydrolipoyl dehydrogenase</fullName>
        <ecNumber evidence="3 16">1.8.1.4</ecNumber>
    </recommendedName>
</protein>
<feature type="binding site" evidence="14">
    <location>
        <position position="114"/>
    </location>
    <ligand>
        <name>FAD</name>
        <dbReference type="ChEBI" id="CHEBI:57692"/>
    </ligand>
</feature>
<dbReference type="SUPFAM" id="SSF51905">
    <property type="entry name" value="FAD/NAD(P)-binding domain"/>
    <property type="match status" value="1"/>
</dbReference>
<dbReference type="PROSITE" id="PS00076">
    <property type="entry name" value="PYRIDINE_REDOX_1"/>
    <property type="match status" value="1"/>
</dbReference>
<organism evidence="19 20">
    <name type="scientific">Thermoanaerobacter kivui</name>
    <name type="common">Acetogenium kivui</name>
    <dbReference type="NCBI Taxonomy" id="2325"/>
    <lineage>
        <taxon>Bacteria</taxon>
        <taxon>Bacillati</taxon>
        <taxon>Bacillota</taxon>
        <taxon>Clostridia</taxon>
        <taxon>Thermoanaerobacterales</taxon>
        <taxon>Thermoanaerobacteraceae</taxon>
        <taxon>Thermoanaerobacter</taxon>
    </lineage>
</organism>
<dbReference type="Proteomes" id="UP000029669">
    <property type="component" value="Chromosome"/>
</dbReference>
<dbReference type="KEGG" id="tki:TKV_c19870"/>
<evidence type="ECO:0000313" key="20">
    <source>
        <dbReference type="Proteomes" id="UP000029669"/>
    </source>
</evidence>
<dbReference type="PRINTS" id="PR00411">
    <property type="entry name" value="PNDRDTASEI"/>
</dbReference>
<dbReference type="eggNOG" id="COG1249">
    <property type="taxonomic scope" value="Bacteria"/>
</dbReference>
<evidence type="ECO:0000256" key="1">
    <source>
        <dbReference type="ARBA" id="ARBA00004496"/>
    </source>
</evidence>
<comment type="miscellaneous">
    <text evidence="16">The active site is a redox-active disulfide bond.</text>
</comment>
<sequence length="461" mass="50139">MSKKRITIIGAGPGGYVAGIKAAKLGADVTVIEKDKLGGTCLNKGCIPTKALLSSSEVLEIIKKAKSYGIILEGEIKADIDAIIERKNKIIERLNKGIDLLFNKNGVKIIKGKGEILNNREVKVIKENGAEERIKSDAIIIATGSSPRRIPLFPFDEKRVLTSDEILDLRYIPKSILIVGAGVIGCEFAMFYKGLGTDVTLVEMLDRALSTEDFEISKEIEKIFKKKKIKLYTKSKITEVKINENEVEVSLEDGKIIKAEVMLVAVGRKANIEEIGLERVGVNTEKGRIVVNEKMQTNVDGIYAIGDVIPSIQLAHVASFEGICAVENIMGKESIMDYTAVPHTIFTEPEIGAVGLTEEQALQKGYNISIGRFYFRGLGKGQASGKLDGFVKIVADQDNDKILGAHIIGPNATDLVHEIAVAITCGLKVSEVAEVVHSHPTFSEAVMEAIHDIHGQSIHNV</sequence>
<dbReference type="InterPro" id="IPR016156">
    <property type="entry name" value="FAD/NAD-linked_Rdtase_dimer_sf"/>
</dbReference>
<feature type="domain" description="Pyridine nucleotide-disulphide oxidoreductase dimerisation" evidence="17">
    <location>
        <begin position="341"/>
        <end position="449"/>
    </location>
</feature>
<evidence type="ECO:0000256" key="10">
    <source>
        <dbReference type="ARBA" id="ARBA00023157"/>
    </source>
</evidence>
<evidence type="ECO:0000256" key="13">
    <source>
        <dbReference type="PIRSR" id="PIRSR000350-2"/>
    </source>
</evidence>
<keyword evidence="7 14" id="KW-0274">FAD</keyword>
<feature type="binding site" evidence="14">
    <location>
        <position position="267"/>
    </location>
    <ligand>
        <name>NAD(+)</name>
        <dbReference type="ChEBI" id="CHEBI:57540"/>
    </ligand>
</feature>
<evidence type="ECO:0000256" key="4">
    <source>
        <dbReference type="ARBA" id="ARBA00016961"/>
    </source>
</evidence>
<dbReference type="GO" id="GO:0006103">
    <property type="term" value="P:2-oxoglutarate metabolic process"/>
    <property type="evidence" value="ECO:0007669"/>
    <property type="project" value="TreeGrafter"/>
</dbReference>
<reference evidence="20" key="1">
    <citation type="journal article" date="2015" name="Genome Announc.">
        <title>Whole-Genome Sequences of 80 Environmental and Clinical Isolates of Burkholderia pseudomallei.</title>
        <authorList>
            <person name="Johnson S.L."/>
            <person name="Baker A.L."/>
            <person name="Chain P.S."/>
            <person name="Currie B.J."/>
            <person name="Daligault H.E."/>
            <person name="Davenport K.W."/>
            <person name="Davis C.B."/>
            <person name="Inglis T.J."/>
            <person name="Kaestli M."/>
            <person name="Koren S."/>
            <person name="Mayo M."/>
            <person name="Merritt A.J."/>
            <person name="Price E.P."/>
            <person name="Sarovich D.S."/>
            <person name="Warner J."/>
            <person name="Rosovitz M.J."/>
        </authorList>
    </citation>
    <scope>NUCLEOTIDE SEQUENCE [LARGE SCALE GENOMIC DNA]</scope>
    <source>
        <strain evidence="20">DSM 2030</strain>
    </source>
</reference>
<keyword evidence="9 14" id="KW-0520">NAD</keyword>
<evidence type="ECO:0000256" key="6">
    <source>
        <dbReference type="ARBA" id="ARBA00022630"/>
    </source>
</evidence>
<evidence type="ECO:0000256" key="5">
    <source>
        <dbReference type="ARBA" id="ARBA00022490"/>
    </source>
</evidence>
<feature type="binding site" evidence="14">
    <location>
        <position position="307"/>
    </location>
    <ligand>
        <name>FAD</name>
        <dbReference type="ChEBI" id="CHEBI:57692"/>
    </ligand>
</feature>
<dbReference type="Pfam" id="PF07992">
    <property type="entry name" value="Pyr_redox_2"/>
    <property type="match status" value="1"/>
</dbReference>
<comment type="subcellular location">
    <subcellularLocation>
        <location evidence="1">Cytoplasm</location>
    </subcellularLocation>
</comment>
<evidence type="ECO:0000256" key="12">
    <source>
        <dbReference type="ARBA" id="ARBA00049187"/>
    </source>
</evidence>
<dbReference type="InterPro" id="IPR023753">
    <property type="entry name" value="FAD/NAD-binding_dom"/>
</dbReference>
<feature type="disulfide bond" description="Redox-active" evidence="15">
    <location>
        <begin position="41"/>
        <end position="46"/>
    </location>
</feature>
<dbReference type="OrthoDB" id="9807946at2"/>
<dbReference type="InterPro" id="IPR001100">
    <property type="entry name" value="Pyr_nuc-diS_OxRdtase"/>
</dbReference>
<dbReference type="Pfam" id="PF02852">
    <property type="entry name" value="Pyr_redox_dim"/>
    <property type="match status" value="1"/>
</dbReference>
<dbReference type="RefSeq" id="WP_049685762.1">
    <property type="nucleotide sequence ID" value="NZ_CP009170.1"/>
</dbReference>
<dbReference type="NCBIfam" id="TIGR01350">
    <property type="entry name" value="lipoamide_DH"/>
    <property type="match status" value="1"/>
</dbReference>
<dbReference type="PRINTS" id="PR00368">
    <property type="entry name" value="FADPNR"/>
</dbReference>
<keyword evidence="5" id="KW-0963">Cytoplasm</keyword>
<dbReference type="GO" id="GO:0005737">
    <property type="term" value="C:cytoplasm"/>
    <property type="evidence" value="ECO:0007669"/>
    <property type="project" value="UniProtKB-SubCell"/>
</dbReference>
<evidence type="ECO:0000259" key="17">
    <source>
        <dbReference type="Pfam" id="PF02852"/>
    </source>
</evidence>
<dbReference type="GO" id="GO:0050660">
    <property type="term" value="F:flavin adenine dinucleotide binding"/>
    <property type="evidence" value="ECO:0007669"/>
    <property type="project" value="InterPro"/>
</dbReference>
<keyword evidence="11 16" id="KW-0676">Redox-active center</keyword>
<evidence type="ECO:0000256" key="2">
    <source>
        <dbReference type="ARBA" id="ARBA00007532"/>
    </source>
</evidence>
<accession>A0A097ATJ8</accession>
<name>A0A097ATJ8_THEKI</name>
<feature type="binding site" evidence="14">
    <location>
        <begin position="143"/>
        <end position="145"/>
    </location>
    <ligand>
        <name>FAD</name>
        <dbReference type="ChEBI" id="CHEBI:57692"/>
    </ligand>
</feature>
<keyword evidence="20" id="KW-1185">Reference proteome</keyword>
<feature type="binding site" evidence="14">
    <location>
        <begin position="180"/>
        <end position="187"/>
    </location>
    <ligand>
        <name>NAD(+)</name>
        <dbReference type="ChEBI" id="CHEBI:57540"/>
    </ligand>
</feature>
<proteinExistence type="inferred from homology"/>
<evidence type="ECO:0000256" key="3">
    <source>
        <dbReference type="ARBA" id="ARBA00012608"/>
    </source>
</evidence>
<evidence type="ECO:0000256" key="8">
    <source>
        <dbReference type="ARBA" id="ARBA00023002"/>
    </source>
</evidence>
<dbReference type="Gene3D" id="3.50.50.60">
    <property type="entry name" value="FAD/NAD(P)-binding domain"/>
    <property type="match status" value="2"/>
</dbReference>